<dbReference type="STRING" id="1246626.BleG1_0406"/>
<dbReference type="GO" id="GO:0016020">
    <property type="term" value="C:membrane"/>
    <property type="evidence" value="ECO:0007669"/>
    <property type="project" value="UniProtKB-SubCell"/>
</dbReference>
<keyword evidence="4 6" id="KW-1133">Transmembrane helix</keyword>
<dbReference type="RefSeq" id="WP_038476604.1">
    <property type="nucleotide sequence ID" value="NZ_CP003923.1"/>
</dbReference>
<evidence type="ECO:0000256" key="4">
    <source>
        <dbReference type="ARBA" id="ARBA00022989"/>
    </source>
</evidence>
<keyword evidence="9" id="KW-1185">Reference proteome</keyword>
<feature type="transmembrane region" description="Helical" evidence="6">
    <location>
        <begin position="5"/>
        <end position="25"/>
    </location>
</feature>
<proteinExistence type="inferred from homology"/>
<gene>
    <name evidence="8" type="ORF">BleG1_0406</name>
</gene>
<dbReference type="PANTHER" id="PTHR32322:SF2">
    <property type="entry name" value="EAMA DOMAIN-CONTAINING PROTEIN"/>
    <property type="match status" value="1"/>
</dbReference>
<dbReference type="Proteomes" id="UP000027142">
    <property type="component" value="Chromosome"/>
</dbReference>
<feature type="transmembrane region" description="Helical" evidence="6">
    <location>
        <begin position="245"/>
        <end position="264"/>
    </location>
</feature>
<keyword evidence="3 6" id="KW-0812">Transmembrane</keyword>
<name>A0A060LYY8_9BACI</name>
<dbReference type="SUPFAM" id="SSF103481">
    <property type="entry name" value="Multidrug resistance efflux transporter EmrE"/>
    <property type="match status" value="2"/>
</dbReference>
<dbReference type="InterPro" id="IPR050638">
    <property type="entry name" value="AA-Vitamin_Transporters"/>
</dbReference>
<sequence>MSSRYIYGATILGAACWGLIGLFIAPLYKAGFTSWDVVTIRVVCTFVLLSGIMMAFYREQLKAHWKDHIFFASAGIISIVFFNYFYFDVFSKSSLSVAVTLLYTGPVFVTLLSRLFFKEPLTLRKVMALGLAVLGCAFVVGFFPVGQQDVSLHLLGFGLLSGFFYALYSIVTKPVTRKYSVMTITTYVFFYASVCMVLSSNTIQKGSLFLNVEVLMSAFLLALISTVAGYVFYTIGLKHLEASRASILATVEPLVAVMTGLFFLGEELTFWQIVGILFVLYAAVLVVERKRKPKSVRDSIRNKHA</sequence>
<feature type="transmembrane region" description="Helical" evidence="6">
    <location>
        <begin position="126"/>
        <end position="144"/>
    </location>
</feature>
<reference evidence="8 9" key="1">
    <citation type="journal article" date="2014" name="Gene">
        <title>A comparative genomic analysis of the alkalitolerant soil bacterium Bacillus lehensis G1.</title>
        <authorList>
            <person name="Noor Y.M."/>
            <person name="Samsulrizal N.H."/>
            <person name="Jema'on N.A."/>
            <person name="Low K.O."/>
            <person name="Ramli A.N."/>
            <person name="Alias N.I."/>
            <person name="Damis S.I."/>
            <person name="Fuzi S.F."/>
            <person name="Isa M.N."/>
            <person name="Murad A.M."/>
            <person name="Raih M.F."/>
            <person name="Bakar F.D."/>
            <person name="Najimudin N."/>
            <person name="Mahadi N.M."/>
            <person name="Illias R.M."/>
        </authorList>
    </citation>
    <scope>NUCLEOTIDE SEQUENCE [LARGE SCALE GENOMIC DNA]</scope>
    <source>
        <strain evidence="8 9">G1</strain>
    </source>
</reference>
<feature type="transmembrane region" description="Helical" evidence="6">
    <location>
        <begin position="69"/>
        <end position="87"/>
    </location>
</feature>
<dbReference type="eggNOG" id="COG0697">
    <property type="taxonomic scope" value="Bacteria"/>
</dbReference>
<comment type="subcellular location">
    <subcellularLocation>
        <location evidence="1">Endomembrane system</location>
        <topology evidence="1">Multi-pass membrane protein</topology>
    </subcellularLocation>
</comment>
<feature type="transmembrane region" description="Helical" evidence="6">
    <location>
        <begin position="150"/>
        <end position="168"/>
    </location>
</feature>
<dbReference type="InterPro" id="IPR037185">
    <property type="entry name" value="EmrE-like"/>
</dbReference>
<keyword evidence="5 6" id="KW-0472">Membrane</keyword>
<evidence type="ECO:0000313" key="9">
    <source>
        <dbReference type="Proteomes" id="UP000027142"/>
    </source>
</evidence>
<dbReference type="PANTHER" id="PTHR32322">
    <property type="entry name" value="INNER MEMBRANE TRANSPORTER"/>
    <property type="match status" value="1"/>
</dbReference>
<evidence type="ECO:0000256" key="1">
    <source>
        <dbReference type="ARBA" id="ARBA00004127"/>
    </source>
</evidence>
<dbReference type="Pfam" id="PF00892">
    <property type="entry name" value="EamA"/>
    <property type="match status" value="2"/>
</dbReference>
<dbReference type="EMBL" id="CP003923">
    <property type="protein sequence ID" value="AIC93014.1"/>
    <property type="molecule type" value="Genomic_DNA"/>
</dbReference>
<accession>A0A060LYY8</accession>
<protein>
    <submittedName>
        <fullName evidence="8">Drug/metabolite transporter</fullName>
    </submittedName>
</protein>
<feature type="domain" description="EamA" evidence="7">
    <location>
        <begin position="157"/>
        <end position="287"/>
    </location>
</feature>
<evidence type="ECO:0000313" key="8">
    <source>
        <dbReference type="EMBL" id="AIC93014.1"/>
    </source>
</evidence>
<feature type="transmembrane region" description="Helical" evidence="6">
    <location>
        <begin position="214"/>
        <end position="233"/>
    </location>
</feature>
<dbReference type="AlphaFoldDB" id="A0A060LYY8"/>
<feature type="transmembrane region" description="Helical" evidence="6">
    <location>
        <begin position="93"/>
        <end position="117"/>
    </location>
</feature>
<evidence type="ECO:0000259" key="7">
    <source>
        <dbReference type="Pfam" id="PF00892"/>
    </source>
</evidence>
<feature type="transmembrane region" description="Helical" evidence="6">
    <location>
        <begin position="180"/>
        <end position="199"/>
    </location>
</feature>
<feature type="domain" description="EamA" evidence="7">
    <location>
        <begin position="9"/>
        <end position="140"/>
    </location>
</feature>
<dbReference type="Gene3D" id="1.10.3730.20">
    <property type="match status" value="2"/>
</dbReference>
<evidence type="ECO:0000256" key="5">
    <source>
        <dbReference type="ARBA" id="ARBA00023136"/>
    </source>
</evidence>
<evidence type="ECO:0000256" key="6">
    <source>
        <dbReference type="SAM" id="Phobius"/>
    </source>
</evidence>
<comment type="similarity">
    <text evidence="2">Belongs to the EamA transporter family.</text>
</comment>
<dbReference type="InterPro" id="IPR000620">
    <property type="entry name" value="EamA_dom"/>
</dbReference>
<evidence type="ECO:0000256" key="3">
    <source>
        <dbReference type="ARBA" id="ARBA00022692"/>
    </source>
</evidence>
<organism evidence="8 9">
    <name type="scientific">Shouchella lehensis G1</name>
    <dbReference type="NCBI Taxonomy" id="1246626"/>
    <lineage>
        <taxon>Bacteria</taxon>
        <taxon>Bacillati</taxon>
        <taxon>Bacillota</taxon>
        <taxon>Bacilli</taxon>
        <taxon>Bacillales</taxon>
        <taxon>Bacillaceae</taxon>
        <taxon>Shouchella</taxon>
    </lineage>
</organism>
<dbReference type="KEGG" id="ble:BleG1_0406"/>
<feature type="transmembrane region" description="Helical" evidence="6">
    <location>
        <begin position="270"/>
        <end position="287"/>
    </location>
</feature>
<dbReference type="OrthoDB" id="6707571at2"/>
<feature type="transmembrane region" description="Helical" evidence="6">
    <location>
        <begin position="37"/>
        <end position="57"/>
    </location>
</feature>
<dbReference type="PATRIC" id="fig|1246626.3.peg.395"/>
<dbReference type="HOGENOM" id="CLU_033863_9_1_9"/>
<evidence type="ECO:0000256" key="2">
    <source>
        <dbReference type="ARBA" id="ARBA00007362"/>
    </source>
</evidence>